<evidence type="ECO:0000313" key="2">
    <source>
        <dbReference type="Proteomes" id="UP001524501"/>
    </source>
</evidence>
<name>A0ABT1QE08_9NOCA</name>
<sequence length="142" mass="16502">MKVREFDRYAVTPDFDPAEGSLQVLTAGDDRPVKGEFSYWGSDLVVLYRENMQLRLWVRGHDYLVDTLHVTWERSKTGQSTVSVTAHDFKRTWEYNPEPAGVMPRSEATWGDEEDFDFGLFVRNLVIEPGRRNALFTTRPEK</sequence>
<organism evidence="1 2">
    <name type="scientific">Rhodococcus tibetensis</name>
    <dbReference type="NCBI Taxonomy" id="2965064"/>
    <lineage>
        <taxon>Bacteria</taxon>
        <taxon>Bacillati</taxon>
        <taxon>Actinomycetota</taxon>
        <taxon>Actinomycetes</taxon>
        <taxon>Mycobacteriales</taxon>
        <taxon>Nocardiaceae</taxon>
        <taxon>Rhodococcus</taxon>
    </lineage>
</organism>
<accession>A0ABT1QE08</accession>
<protein>
    <submittedName>
        <fullName evidence="1">Uncharacterized protein</fullName>
    </submittedName>
</protein>
<reference evidence="1 2" key="1">
    <citation type="submission" date="2022-07" db="EMBL/GenBank/DDBJ databases">
        <title>Degradation activity of malathion, p-nitrophenol and potential low-temperature adaptation strategy of Rhodococcus sp. FXJ9.536.</title>
        <authorList>
            <person name="Huang J."/>
            <person name="Huang Y."/>
        </authorList>
    </citation>
    <scope>NUCLEOTIDE SEQUENCE [LARGE SCALE GENOMIC DNA]</scope>
    <source>
        <strain evidence="1 2">FXJ9.536</strain>
    </source>
</reference>
<dbReference type="Proteomes" id="UP001524501">
    <property type="component" value="Unassembled WGS sequence"/>
</dbReference>
<proteinExistence type="predicted"/>
<dbReference type="RefSeq" id="WP_255968602.1">
    <property type="nucleotide sequence ID" value="NZ_JANFQF010000008.1"/>
</dbReference>
<evidence type="ECO:0000313" key="1">
    <source>
        <dbReference type="EMBL" id="MCQ4119970.1"/>
    </source>
</evidence>
<gene>
    <name evidence="1" type="ORF">NOF53_12440</name>
</gene>
<keyword evidence="2" id="KW-1185">Reference proteome</keyword>
<dbReference type="EMBL" id="JANFQF010000008">
    <property type="protein sequence ID" value="MCQ4119970.1"/>
    <property type="molecule type" value="Genomic_DNA"/>
</dbReference>
<comment type="caution">
    <text evidence="1">The sequence shown here is derived from an EMBL/GenBank/DDBJ whole genome shotgun (WGS) entry which is preliminary data.</text>
</comment>